<dbReference type="PATRIC" id="fig|1218506.3.peg.37"/>
<evidence type="ECO:0000256" key="4">
    <source>
        <dbReference type="ARBA" id="ARBA00022597"/>
    </source>
</evidence>
<evidence type="ECO:0000256" key="7">
    <source>
        <dbReference type="ARBA" id="ARBA00022989"/>
    </source>
</evidence>
<dbReference type="InterPro" id="IPR050303">
    <property type="entry name" value="GatZ_KbaZ_carbometab"/>
</dbReference>
<evidence type="ECO:0000256" key="5">
    <source>
        <dbReference type="ARBA" id="ARBA00022683"/>
    </source>
</evidence>
<dbReference type="GO" id="GO:0009401">
    <property type="term" value="P:phosphoenolpyruvate-dependent sugar phosphotransferase system"/>
    <property type="evidence" value="ECO:0007669"/>
    <property type="project" value="UniProtKB-KW"/>
</dbReference>
<evidence type="ECO:0000256" key="3">
    <source>
        <dbReference type="ARBA" id="ARBA00022475"/>
    </source>
</evidence>
<keyword evidence="2" id="KW-0813">Transport</keyword>
<reference evidence="10 11" key="1">
    <citation type="submission" date="2015-01" db="EMBL/GenBank/DDBJ databases">
        <title>Comparative genomics of the lactic acid bacteria isolated from the honey bee gut.</title>
        <authorList>
            <person name="Ellegaard K.M."/>
            <person name="Tamarit D."/>
            <person name="Javelind E."/>
            <person name="Olofsson T."/>
            <person name="Andersson S.G."/>
            <person name="Vasquez A."/>
        </authorList>
    </citation>
    <scope>NUCLEOTIDE SEQUENCE [LARGE SCALE GENOMIC DNA]</scope>
    <source>
        <strain evidence="10 11">Hma2</strain>
    </source>
</reference>
<keyword evidence="8 9" id="KW-0472">Membrane</keyword>
<keyword evidence="4" id="KW-0762">Sugar transport</keyword>
<evidence type="ECO:0000256" key="2">
    <source>
        <dbReference type="ARBA" id="ARBA00022448"/>
    </source>
</evidence>
<evidence type="ECO:0000256" key="9">
    <source>
        <dbReference type="SAM" id="Phobius"/>
    </source>
</evidence>
<feature type="transmembrane region" description="Helical" evidence="9">
    <location>
        <begin position="140"/>
        <end position="161"/>
    </location>
</feature>
<gene>
    <name evidence="10" type="ORF">JF75_00130</name>
</gene>
<evidence type="ECO:0000313" key="11">
    <source>
        <dbReference type="Proteomes" id="UP000033612"/>
    </source>
</evidence>
<feature type="transmembrane region" description="Helical" evidence="9">
    <location>
        <begin position="96"/>
        <end position="120"/>
    </location>
</feature>
<comment type="caution">
    <text evidence="10">The sequence shown here is derived from an EMBL/GenBank/DDBJ whole genome shotgun (WGS) entry which is preliminary data.</text>
</comment>
<dbReference type="OrthoDB" id="7058816at2"/>
<name>A0A0F4LQZ1_9LACO</name>
<dbReference type="Proteomes" id="UP000033612">
    <property type="component" value="Unassembled WGS sequence"/>
</dbReference>
<protein>
    <submittedName>
        <fullName evidence="10">PTS Man IIC</fullName>
    </submittedName>
</protein>
<keyword evidence="7 9" id="KW-1133">Transmembrane helix</keyword>
<accession>A0A0F4LQZ1</accession>
<keyword evidence="6 9" id="KW-0812">Transmembrane</keyword>
<dbReference type="HOGENOM" id="CLU_069101_3_1_9"/>
<proteinExistence type="predicted"/>
<keyword evidence="5" id="KW-0598">Phosphotransferase system</keyword>
<dbReference type="PANTHER" id="PTHR32502">
    <property type="entry name" value="N-ACETYLGALACTOSAMINE PERMEASE II COMPONENT-RELATED"/>
    <property type="match status" value="1"/>
</dbReference>
<evidence type="ECO:0000256" key="1">
    <source>
        <dbReference type="ARBA" id="ARBA00004651"/>
    </source>
</evidence>
<comment type="subcellular location">
    <subcellularLocation>
        <location evidence="1">Cell membrane</location>
        <topology evidence="1">Multi-pass membrane protein</topology>
    </subcellularLocation>
</comment>
<dbReference type="EMBL" id="JXLH01000001">
    <property type="protein sequence ID" value="KJY59991.1"/>
    <property type="molecule type" value="Genomic_DNA"/>
</dbReference>
<organism evidence="10 11">
    <name type="scientific">Lactobacillus kimbladii</name>
    <dbReference type="NCBI Taxonomy" id="1218506"/>
    <lineage>
        <taxon>Bacteria</taxon>
        <taxon>Bacillati</taxon>
        <taxon>Bacillota</taxon>
        <taxon>Bacilli</taxon>
        <taxon>Lactobacillales</taxon>
        <taxon>Lactobacillaceae</taxon>
        <taxon>Lactobacillus</taxon>
    </lineage>
</organism>
<sequence>MLVKTLLIGLVALVGYSEYFLTGASMIFRPIALAPLVGIVLGNIPEAIKVGAAMELAYIGVVEVGISTPQDMVSASVLGTTFALSTGKGISAALTFGLPLSMLVLIVQNVMYIFVAPLYVNKMDEYAKKAEDRKLSLMAFWGGTAVNFLPSVLFIMLAYYFGTGFSKQIISVIPQFVQDGLVVASGLLPAFGFALLIQQMLRKDIVPYMILGFALTAYLKIPIIGIAIFGLVIVMILYYNEKKLKQQMDLIGKGATDDDESF</sequence>
<keyword evidence="11" id="KW-1185">Reference proteome</keyword>
<dbReference type="AlphaFoldDB" id="A0A0F4LQZ1"/>
<dbReference type="Pfam" id="PF03609">
    <property type="entry name" value="EII-Sor"/>
    <property type="match status" value="1"/>
</dbReference>
<evidence type="ECO:0000313" key="10">
    <source>
        <dbReference type="EMBL" id="KJY59991.1"/>
    </source>
</evidence>
<evidence type="ECO:0000256" key="8">
    <source>
        <dbReference type="ARBA" id="ARBA00023136"/>
    </source>
</evidence>
<feature type="transmembrane region" description="Helical" evidence="9">
    <location>
        <begin position="221"/>
        <end position="239"/>
    </location>
</feature>
<keyword evidence="3" id="KW-1003">Cell membrane</keyword>
<feature type="transmembrane region" description="Helical" evidence="9">
    <location>
        <begin position="181"/>
        <end position="201"/>
    </location>
</feature>
<dbReference type="RefSeq" id="WP_034978638.1">
    <property type="nucleotide sequence ID" value="NZ_CAMLLZ010000001.1"/>
</dbReference>
<dbReference type="PROSITE" id="PS51106">
    <property type="entry name" value="PTS_EIIC_TYPE_4"/>
    <property type="match status" value="1"/>
</dbReference>
<evidence type="ECO:0000256" key="6">
    <source>
        <dbReference type="ARBA" id="ARBA00022692"/>
    </source>
</evidence>
<dbReference type="STRING" id="1218506.JF75_00130"/>
<dbReference type="InterPro" id="IPR004700">
    <property type="entry name" value="PTS_IIC_man"/>
</dbReference>
<dbReference type="PANTHER" id="PTHR32502:SF8">
    <property type="entry name" value="N-ACETYLGALACTOSAMINE PERMEASE IIC COMPONENT 1"/>
    <property type="match status" value="1"/>
</dbReference>
<dbReference type="GO" id="GO:0005886">
    <property type="term" value="C:plasma membrane"/>
    <property type="evidence" value="ECO:0007669"/>
    <property type="project" value="UniProtKB-SubCell"/>
</dbReference>